<organism evidence="2 3">
    <name type="scientific">Rousettus aegyptiacus</name>
    <name type="common">Egyptian fruit bat</name>
    <name type="synonym">Pteropus aegyptiacus</name>
    <dbReference type="NCBI Taxonomy" id="9407"/>
    <lineage>
        <taxon>Eukaryota</taxon>
        <taxon>Metazoa</taxon>
        <taxon>Chordata</taxon>
        <taxon>Craniata</taxon>
        <taxon>Vertebrata</taxon>
        <taxon>Euteleostomi</taxon>
        <taxon>Mammalia</taxon>
        <taxon>Eutheria</taxon>
        <taxon>Laurasiatheria</taxon>
        <taxon>Chiroptera</taxon>
        <taxon>Yinpterochiroptera</taxon>
        <taxon>Pteropodoidea</taxon>
        <taxon>Pteropodidae</taxon>
        <taxon>Rousettinae</taxon>
        <taxon>Rousettus</taxon>
    </lineage>
</organism>
<protein>
    <submittedName>
        <fullName evidence="2">Dynein axonemal heavy chain 14</fullName>
    </submittedName>
</protein>
<reference evidence="2 3" key="1">
    <citation type="journal article" date="2020" name="Nature">
        <title>Six reference-quality genomes reveal evolution of bat adaptations.</title>
        <authorList>
            <person name="Jebb D."/>
            <person name="Huang Z."/>
            <person name="Pippel M."/>
            <person name="Hughes G.M."/>
            <person name="Lavrichenko K."/>
            <person name="Devanna P."/>
            <person name="Winkler S."/>
            <person name="Jermiin L.S."/>
            <person name="Skirmuntt E.C."/>
            <person name="Katzourakis A."/>
            <person name="Burkitt-Gray L."/>
            <person name="Ray D.A."/>
            <person name="Sullivan K.A.M."/>
            <person name="Roscito J.G."/>
            <person name="Kirilenko B.M."/>
            <person name="Davalos L.M."/>
            <person name="Corthals A.P."/>
            <person name="Power M.L."/>
            <person name="Jones G."/>
            <person name="Ransome R.D."/>
            <person name="Dechmann D.K.N."/>
            <person name="Locatelli A.G."/>
            <person name="Puechmaille S.J."/>
            <person name="Fedrigo O."/>
            <person name="Jarvis E.D."/>
            <person name="Hiller M."/>
            <person name="Vernes S.C."/>
            <person name="Myers E.W."/>
            <person name="Teeling E.C."/>
        </authorList>
    </citation>
    <scope>NUCLEOTIDE SEQUENCE [LARGE SCALE GENOMIC DNA]</scope>
    <source>
        <strain evidence="2">MRouAeg1</strain>
        <tissue evidence="2">Muscle</tissue>
    </source>
</reference>
<feature type="region of interest" description="Disordered" evidence="1">
    <location>
        <begin position="15"/>
        <end position="49"/>
    </location>
</feature>
<gene>
    <name evidence="2" type="ORF">HJG63_003967</name>
</gene>
<feature type="compositionally biased region" description="Basic and acidic residues" evidence="1">
    <location>
        <begin position="15"/>
        <end position="30"/>
    </location>
</feature>
<dbReference type="AlphaFoldDB" id="A0A7J8B8K7"/>
<feature type="compositionally biased region" description="Basic residues" evidence="1">
    <location>
        <begin position="101"/>
        <end position="117"/>
    </location>
</feature>
<evidence type="ECO:0000313" key="2">
    <source>
        <dbReference type="EMBL" id="KAF6395183.1"/>
    </source>
</evidence>
<feature type="region of interest" description="Disordered" evidence="1">
    <location>
        <begin position="88"/>
        <end position="117"/>
    </location>
</feature>
<accession>A0A7J8B8K7</accession>
<proteinExistence type="predicted"/>
<sequence length="267" mass="32094">MATYIPIDTTKILKQDMRREKSDTKSRLNEEQNYNYVTPSENQLSKTTEKETWKYKTFRTFSAPLKSEKTEETYQDDYYPDYLQESRTQQDVLSPEPVPLVHKKKEKKSKRKKDQPRTCLKVKKVSHVPCDRLESNDDDDVVRFIIQLREKLGWQTVLPYHNFEYISPQTGVQKIILKEPLKDDGEFIYCLPRKTSKVLYNPYDLRVVSDHRVRHCKKFWIITASFISKVTKIDGEEEIELIPVLEWLLERRYYNLLQQFKFFSNFR</sequence>
<comment type="caution">
    <text evidence="2">The sequence shown here is derived from an EMBL/GenBank/DDBJ whole genome shotgun (WGS) entry which is preliminary data.</text>
</comment>
<dbReference type="EMBL" id="JACASE010000018">
    <property type="protein sequence ID" value="KAF6395183.1"/>
    <property type="molecule type" value="Genomic_DNA"/>
</dbReference>
<name>A0A7J8B8K7_ROUAE</name>
<evidence type="ECO:0000256" key="1">
    <source>
        <dbReference type="SAM" id="MobiDB-lite"/>
    </source>
</evidence>
<dbReference type="Proteomes" id="UP000593571">
    <property type="component" value="Unassembled WGS sequence"/>
</dbReference>
<evidence type="ECO:0000313" key="3">
    <source>
        <dbReference type="Proteomes" id="UP000593571"/>
    </source>
</evidence>
<feature type="compositionally biased region" description="Polar residues" evidence="1">
    <location>
        <begin position="31"/>
        <end position="45"/>
    </location>
</feature>
<keyword evidence="3" id="KW-1185">Reference proteome</keyword>